<dbReference type="AlphaFoldDB" id="A0A512NIA3"/>
<dbReference type="PROSITE" id="PS50206">
    <property type="entry name" value="RHODANESE_3"/>
    <property type="match status" value="2"/>
</dbReference>
<dbReference type="PANTHER" id="PTHR44086:SF13">
    <property type="entry name" value="THIOSULFATE SULFURTRANSFERASE PSPE"/>
    <property type="match status" value="1"/>
</dbReference>
<evidence type="ECO:0000259" key="2">
    <source>
        <dbReference type="PROSITE" id="PS50206"/>
    </source>
</evidence>
<dbReference type="GO" id="GO:0004792">
    <property type="term" value="F:thiosulfate-cyanide sulfurtransferase activity"/>
    <property type="evidence" value="ECO:0007669"/>
    <property type="project" value="TreeGrafter"/>
</dbReference>
<sequence length="241" mass="25939">MSLQQPSAQPSDRSDIQDGVVGGGNSPEVSTAQLRRALAEASAIVLDARPYEEYAVSHVPGAWAVRGMPGTTPALYVADVTAIVESLPDREQPMIVYCNGLYCGRSERFAADLAKAGYRNVRRYQLGAPGWRALGGVMQVEKPALLRLLEQDKTAVLIDGRTQAGGKPRLRNAVPIPLPEASRAKDDGRLPMTDHNTRILVVAGSGDEARKVAEAIVRDAFHNVAYFDGSFADLGELLEES</sequence>
<feature type="domain" description="Rhodanese" evidence="2">
    <location>
        <begin position="151"/>
        <end position="240"/>
    </location>
</feature>
<protein>
    <recommendedName>
        <fullName evidence="2">Rhodanese domain-containing protein</fullName>
    </recommendedName>
</protein>
<dbReference type="CDD" id="cd00158">
    <property type="entry name" value="RHOD"/>
    <property type="match status" value="1"/>
</dbReference>
<accession>A0A512NIA3</accession>
<name>A0A512NIA3_9HYPH</name>
<feature type="domain" description="Rhodanese" evidence="2">
    <location>
        <begin position="39"/>
        <end position="140"/>
    </location>
</feature>
<dbReference type="InterPro" id="IPR001763">
    <property type="entry name" value="Rhodanese-like_dom"/>
</dbReference>
<gene>
    <name evidence="3" type="ORF">RSO01_58500</name>
</gene>
<dbReference type="PANTHER" id="PTHR44086">
    <property type="entry name" value="THIOSULFATE SULFURTRANSFERASE RDL2, MITOCHONDRIAL-RELATED"/>
    <property type="match status" value="1"/>
</dbReference>
<dbReference type="SMART" id="SM00450">
    <property type="entry name" value="RHOD"/>
    <property type="match status" value="2"/>
</dbReference>
<dbReference type="Gene3D" id="3.40.250.10">
    <property type="entry name" value="Rhodanese-like domain"/>
    <property type="match status" value="2"/>
</dbReference>
<dbReference type="RefSeq" id="WP_170303440.1">
    <property type="nucleotide sequence ID" value="NZ_BKAJ01000107.1"/>
</dbReference>
<feature type="compositionally biased region" description="Polar residues" evidence="1">
    <location>
        <begin position="1"/>
        <end position="11"/>
    </location>
</feature>
<organism evidence="3 4">
    <name type="scientific">Reyranella soli</name>
    <dbReference type="NCBI Taxonomy" id="1230389"/>
    <lineage>
        <taxon>Bacteria</taxon>
        <taxon>Pseudomonadati</taxon>
        <taxon>Pseudomonadota</taxon>
        <taxon>Alphaproteobacteria</taxon>
        <taxon>Hyphomicrobiales</taxon>
        <taxon>Reyranellaceae</taxon>
        <taxon>Reyranella</taxon>
    </lineage>
</organism>
<evidence type="ECO:0000313" key="3">
    <source>
        <dbReference type="EMBL" id="GEP58684.1"/>
    </source>
</evidence>
<proteinExistence type="predicted"/>
<dbReference type="Proteomes" id="UP000321058">
    <property type="component" value="Unassembled WGS sequence"/>
</dbReference>
<feature type="region of interest" description="Disordered" evidence="1">
    <location>
        <begin position="1"/>
        <end position="27"/>
    </location>
</feature>
<evidence type="ECO:0000313" key="4">
    <source>
        <dbReference type="Proteomes" id="UP000321058"/>
    </source>
</evidence>
<keyword evidence="4" id="KW-1185">Reference proteome</keyword>
<dbReference type="EMBL" id="BKAJ01000107">
    <property type="protein sequence ID" value="GEP58684.1"/>
    <property type="molecule type" value="Genomic_DNA"/>
</dbReference>
<reference evidence="3 4" key="1">
    <citation type="submission" date="2019-07" db="EMBL/GenBank/DDBJ databases">
        <title>Whole genome shotgun sequence of Reyranella soli NBRC 108950.</title>
        <authorList>
            <person name="Hosoyama A."/>
            <person name="Uohara A."/>
            <person name="Ohji S."/>
            <person name="Ichikawa N."/>
        </authorList>
    </citation>
    <scope>NUCLEOTIDE SEQUENCE [LARGE SCALE GENOMIC DNA]</scope>
    <source>
        <strain evidence="3 4">NBRC 108950</strain>
    </source>
</reference>
<evidence type="ECO:0000256" key="1">
    <source>
        <dbReference type="SAM" id="MobiDB-lite"/>
    </source>
</evidence>
<dbReference type="InterPro" id="IPR036873">
    <property type="entry name" value="Rhodanese-like_dom_sf"/>
</dbReference>
<dbReference type="Pfam" id="PF00581">
    <property type="entry name" value="Rhodanese"/>
    <property type="match status" value="2"/>
</dbReference>
<comment type="caution">
    <text evidence="3">The sequence shown here is derived from an EMBL/GenBank/DDBJ whole genome shotgun (WGS) entry which is preliminary data.</text>
</comment>
<dbReference type="SUPFAM" id="SSF52821">
    <property type="entry name" value="Rhodanese/Cell cycle control phosphatase"/>
    <property type="match status" value="2"/>
</dbReference>